<keyword evidence="10" id="KW-1185">Reference proteome</keyword>
<keyword evidence="3 6" id="KW-0547">Nucleotide-binding</keyword>
<dbReference type="Pfam" id="PF00069">
    <property type="entry name" value="Pkinase"/>
    <property type="match status" value="1"/>
</dbReference>
<proteinExistence type="inferred from homology"/>
<keyword evidence="1 7" id="KW-0723">Serine/threonine-protein kinase</keyword>
<dbReference type="InterPro" id="IPR017441">
    <property type="entry name" value="Protein_kinase_ATP_BS"/>
</dbReference>
<name>A0A6A4GTJ2_9AGAR</name>
<feature type="binding site" evidence="6">
    <location>
        <position position="86"/>
    </location>
    <ligand>
        <name>ATP</name>
        <dbReference type="ChEBI" id="CHEBI:30616"/>
    </ligand>
</feature>
<evidence type="ECO:0000256" key="1">
    <source>
        <dbReference type="ARBA" id="ARBA00022527"/>
    </source>
</evidence>
<dbReference type="SMART" id="SM00220">
    <property type="entry name" value="S_TKc"/>
    <property type="match status" value="1"/>
</dbReference>
<dbReference type="Proteomes" id="UP000799118">
    <property type="component" value="Unassembled WGS sequence"/>
</dbReference>
<evidence type="ECO:0000256" key="3">
    <source>
        <dbReference type="ARBA" id="ARBA00022741"/>
    </source>
</evidence>
<evidence type="ECO:0000256" key="2">
    <source>
        <dbReference type="ARBA" id="ARBA00022679"/>
    </source>
</evidence>
<dbReference type="InterPro" id="IPR000719">
    <property type="entry name" value="Prot_kinase_dom"/>
</dbReference>
<dbReference type="GO" id="GO:0005524">
    <property type="term" value="F:ATP binding"/>
    <property type="evidence" value="ECO:0007669"/>
    <property type="project" value="UniProtKB-UniRule"/>
</dbReference>
<dbReference type="PROSITE" id="PS00107">
    <property type="entry name" value="PROTEIN_KINASE_ATP"/>
    <property type="match status" value="1"/>
</dbReference>
<dbReference type="Gene3D" id="1.10.510.10">
    <property type="entry name" value="Transferase(Phosphotransferase) domain 1"/>
    <property type="match status" value="1"/>
</dbReference>
<dbReference type="Gene3D" id="3.30.200.20">
    <property type="entry name" value="Phosphorylase Kinase, domain 1"/>
    <property type="match status" value="1"/>
</dbReference>
<dbReference type="AlphaFoldDB" id="A0A6A4GTJ2"/>
<dbReference type="OrthoDB" id="5979581at2759"/>
<evidence type="ECO:0000256" key="5">
    <source>
        <dbReference type="ARBA" id="ARBA00022840"/>
    </source>
</evidence>
<dbReference type="EMBL" id="ML769728">
    <property type="protein sequence ID" value="KAE9388756.1"/>
    <property type="molecule type" value="Genomic_DNA"/>
</dbReference>
<dbReference type="PROSITE" id="PS50011">
    <property type="entry name" value="PROTEIN_KINASE_DOM"/>
    <property type="match status" value="1"/>
</dbReference>
<evidence type="ECO:0000256" key="6">
    <source>
        <dbReference type="PROSITE-ProRule" id="PRU10141"/>
    </source>
</evidence>
<dbReference type="SUPFAM" id="SSF56112">
    <property type="entry name" value="Protein kinase-like (PK-like)"/>
    <property type="match status" value="1"/>
</dbReference>
<dbReference type="GO" id="GO:0004674">
    <property type="term" value="F:protein serine/threonine kinase activity"/>
    <property type="evidence" value="ECO:0007669"/>
    <property type="project" value="UniProtKB-KW"/>
</dbReference>
<evidence type="ECO:0000313" key="10">
    <source>
        <dbReference type="Proteomes" id="UP000799118"/>
    </source>
</evidence>
<dbReference type="PROSITE" id="PS00108">
    <property type="entry name" value="PROTEIN_KINASE_ST"/>
    <property type="match status" value="1"/>
</dbReference>
<dbReference type="GO" id="GO:0043484">
    <property type="term" value="P:regulation of RNA splicing"/>
    <property type="evidence" value="ECO:0007669"/>
    <property type="project" value="TreeGrafter"/>
</dbReference>
<reference evidence="9" key="1">
    <citation type="journal article" date="2019" name="Environ. Microbiol.">
        <title>Fungal ecological strategies reflected in gene transcription - a case study of two litter decomposers.</title>
        <authorList>
            <person name="Barbi F."/>
            <person name="Kohler A."/>
            <person name="Barry K."/>
            <person name="Baskaran P."/>
            <person name="Daum C."/>
            <person name="Fauchery L."/>
            <person name="Ihrmark K."/>
            <person name="Kuo A."/>
            <person name="LaButti K."/>
            <person name="Lipzen A."/>
            <person name="Morin E."/>
            <person name="Grigoriev I.V."/>
            <person name="Henrissat B."/>
            <person name="Lindahl B."/>
            <person name="Martin F."/>
        </authorList>
    </citation>
    <scope>NUCLEOTIDE SEQUENCE</scope>
    <source>
        <strain evidence="9">JB14</strain>
    </source>
</reference>
<dbReference type="InterPro" id="IPR008271">
    <property type="entry name" value="Ser/Thr_kinase_AS"/>
</dbReference>
<evidence type="ECO:0000256" key="4">
    <source>
        <dbReference type="ARBA" id="ARBA00022777"/>
    </source>
</evidence>
<feature type="domain" description="Protein kinase" evidence="8">
    <location>
        <begin position="57"/>
        <end position="207"/>
    </location>
</feature>
<comment type="similarity">
    <text evidence="7">Belongs to the protein kinase superfamily.</text>
</comment>
<keyword evidence="5 6" id="KW-0067">ATP-binding</keyword>
<evidence type="ECO:0000259" key="8">
    <source>
        <dbReference type="PROSITE" id="PS50011"/>
    </source>
</evidence>
<accession>A0A6A4GTJ2</accession>
<organism evidence="9 10">
    <name type="scientific">Gymnopus androsaceus JB14</name>
    <dbReference type="NCBI Taxonomy" id="1447944"/>
    <lineage>
        <taxon>Eukaryota</taxon>
        <taxon>Fungi</taxon>
        <taxon>Dikarya</taxon>
        <taxon>Basidiomycota</taxon>
        <taxon>Agaricomycotina</taxon>
        <taxon>Agaricomycetes</taxon>
        <taxon>Agaricomycetidae</taxon>
        <taxon>Agaricales</taxon>
        <taxon>Marasmiineae</taxon>
        <taxon>Omphalotaceae</taxon>
        <taxon>Gymnopus</taxon>
    </lineage>
</organism>
<sequence length="207" mass="23011">MLQTAPLPSNVHLSVDSNGNPVHDLSFTSESIGMSVKNKCGWPRFGYGDTMGLDGQYTIRCKLGWGMHSSTWLAFDSLTSSSVAIKAPTGYMTEADKNDKTWEQDALWQLNYCDSPHSPHCFYSLNKFTLPGKPAKYFCMVTPLMGEDVRALCGQKPEPIALPIMKHILLHTLRGVAFAHSRGVVHTDIKANNIFFSNNMSTEDIEH</sequence>
<dbReference type="InterPro" id="IPR011009">
    <property type="entry name" value="Kinase-like_dom_sf"/>
</dbReference>
<keyword evidence="4 9" id="KW-0418">Kinase</keyword>
<keyword evidence="2" id="KW-0808">Transferase</keyword>
<dbReference type="GO" id="GO:0005634">
    <property type="term" value="C:nucleus"/>
    <property type="evidence" value="ECO:0007669"/>
    <property type="project" value="TreeGrafter"/>
</dbReference>
<dbReference type="PANTHER" id="PTHR45646">
    <property type="entry name" value="SERINE/THREONINE-PROTEIN KINASE DOA-RELATED"/>
    <property type="match status" value="1"/>
</dbReference>
<evidence type="ECO:0000313" key="9">
    <source>
        <dbReference type="EMBL" id="KAE9388756.1"/>
    </source>
</evidence>
<evidence type="ECO:0000256" key="7">
    <source>
        <dbReference type="RuleBase" id="RU000304"/>
    </source>
</evidence>
<dbReference type="PANTHER" id="PTHR45646:SF11">
    <property type="entry name" value="SERINE_THREONINE-PROTEIN KINASE DOA"/>
    <property type="match status" value="1"/>
</dbReference>
<protein>
    <submittedName>
        <fullName evidence="9">Kinase-like protein</fullName>
    </submittedName>
</protein>
<dbReference type="InterPro" id="IPR051175">
    <property type="entry name" value="CLK_kinases"/>
</dbReference>
<gene>
    <name evidence="9" type="ORF">BT96DRAFT_1003890</name>
</gene>